<organism evidence="8 9">
    <name type="scientific">Caproicibacterium amylolyticum</name>
    <dbReference type="NCBI Taxonomy" id="2766537"/>
    <lineage>
        <taxon>Bacteria</taxon>
        <taxon>Bacillati</taxon>
        <taxon>Bacillota</taxon>
        <taxon>Clostridia</taxon>
        <taxon>Eubacteriales</taxon>
        <taxon>Oscillospiraceae</taxon>
        <taxon>Caproicibacterium</taxon>
    </lineage>
</organism>
<dbReference type="RefSeq" id="WP_212507575.1">
    <property type="nucleotide sequence ID" value="NZ_CP060696.1"/>
</dbReference>
<dbReference type="Gene3D" id="2.115.10.20">
    <property type="entry name" value="Glycosyl hydrolase domain, family 43"/>
    <property type="match status" value="1"/>
</dbReference>
<keyword evidence="3 6" id="KW-0326">Glycosidase</keyword>
<evidence type="ECO:0000256" key="4">
    <source>
        <dbReference type="PIRSR" id="PIRSR606710-1"/>
    </source>
</evidence>
<feature type="site" description="Important for catalytic activity, responsible for pKa modulation of the active site Glu and correct orientation of both the proton donor and substrate" evidence="5">
    <location>
        <position position="128"/>
    </location>
</feature>
<dbReference type="InterPro" id="IPR041542">
    <property type="entry name" value="GH43_C2"/>
</dbReference>
<comment type="similarity">
    <text evidence="1 6">Belongs to the glycosyl hydrolase 43 family.</text>
</comment>
<reference evidence="8 9" key="1">
    <citation type="submission" date="2020-08" db="EMBL/GenBank/DDBJ databases">
        <authorList>
            <person name="Ren C."/>
            <person name="Gu Y."/>
            <person name="Xu Y."/>
        </authorList>
    </citation>
    <scope>NUCLEOTIDE SEQUENCE [LARGE SCALE GENOMIC DNA]</scope>
    <source>
        <strain evidence="8 9">LBM18003</strain>
    </source>
</reference>
<dbReference type="SUPFAM" id="SSF49899">
    <property type="entry name" value="Concanavalin A-like lectins/glucanases"/>
    <property type="match status" value="1"/>
</dbReference>
<dbReference type="EMBL" id="CP060696">
    <property type="protein sequence ID" value="QNO18513.1"/>
    <property type="molecule type" value="Genomic_DNA"/>
</dbReference>
<proteinExistence type="inferred from homology"/>
<dbReference type="InterPro" id="IPR051795">
    <property type="entry name" value="Glycosyl_Hydrlase_43"/>
</dbReference>
<dbReference type="PANTHER" id="PTHR42812">
    <property type="entry name" value="BETA-XYLOSIDASE"/>
    <property type="match status" value="1"/>
</dbReference>
<dbReference type="InterPro" id="IPR023296">
    <property type="entry name" value="Glyco_hydro_beta-prop_sf"/>
</dbReference>
<dbReference type="Pfam" id="PF17851">
    <property type="entry name" value="GH43_C2"/>
    <property type="match status" value="1"/>
</dbReference>
<dbReference type="InterPro" id="IPR013320">
    <property type="entry name" value="ConA-like_dom_sf"/>
</dbReference>
<dbReference type="Proteomes" id="UP000516046">
    <property type="component" value="Chromosome"/>
</dbReference>
<dbReference type="Gene3D" id="2.60.120.200">
    <property type="match status" value="1"/>
</dbReference>
<name>A0A7G9WIK1_9FIRM</name>
<protein>
    <submittedName>
        <fullName evidence="8">Glycoside hydrolase family 43 protein</fullName>
    </submittedName>
</protein>
<evidence type="ECO:0000256" key="3">
    <source>
        <dbReference type="ARBA" id="ARBA00023295"/>
    </source>
</evidence>
<evidence type="ECO:0000256" key="2">
    <source>
        <dbReference type="ARBA" id="ARBA00022801"/>
    </source>
</evidence>
<keyword evidence="2 6" id="KW-0378">Hydrolase</keyword>
<dbReference type="PANTHER" id="PTHR42812:SF12">
    <property type="entry name" value="BETA-XYLOSIDASE-RELATED"/>
    <property type="match status" value="1"/>
</dbReference>
<accession>A0A7G9WIK1</accession>
<evidence type="ECO:0000313" key="8">
    <source>
        <dbReference type="EMBL" id="QNO18513.1"/>
    </source>
</evidence>
<dbReference type="AlphaFoldDB" id="A0A7G9WIK1"/>
<feature type="domain" description="Beta-xylosidase C-terminal Concanavalin A-like" evidence="7">
    <location>
        <begin position="326"/>
        <end position="517"/>
    </location>
</feature>
<dbReference type="Pfam" id="PF04616">
    <property type="entry name" value="Glyco_hydro_43"/>
    <property type="match status" value="1"/>
</dbReference>
<evidence type="ECO:0000256" key="1">
    <source>
        <dbReference type="ARBA" id="ARBA00009865"/>
    </source>
</evidence>
<evidence type="ECO:0000313" key="9">
    <source>
        <dbReference type="Proteomes" id="UP000516046"/>
    </source>
</evidence>
<gene>
    <name evidence="8" type="ORF">H6X83_02340</name>
</gene>
<keyword evidence="9" id="KW-1185">Reference proteome</keyword>
<evidence type="ECO:0000256" key="6">
    <source>
        <dbReference type="RuleBase" id="RU361187"/>
    </source>
</evidence>
<dbReference type="GO" id="GO:0004553">
    <property type="term" value="F:hydrolase activity, hydrolyzing O-glycosyl compounds"/>
    <property type="evidence" value="ECO:0007669"/>
    <property type="project" value="InterPro"/>
</dbReference>
<dbReference type="GO" id="GO:0005975">
    <property type="term" value="P:carbohydrate metabolic process"/>
    <property type="evidence" value="ECO:0007669"/>
    <property type="project" value="InterPro"/>
</dbReference>
<feature type="active site" description="Proton donor" evidence="4">
    <location>
        <position position="177"/>
    </location>
</feature>
<dbReference type="InterPro" id="IPR006710">
    <property type="entry name" value="Glyco_hydro_43"/>
</dbReference>
<dbReference type="KEGG" id="caml:H6X83_02340"/>
<dbReference type="CDD" id="cd18617">
    <property type="entry name" value="GH43_XynB-like"/>
    <property type="match status" value="1"/>
</dbReference>
<evidence type="ECO:0000259" key="7">
    <source>
        <dbReference type="Pfam" id="PF17851"/>
    </source>
</evidence>
<dbReference type="SUPFAM" id="SSF75005">
    <property type="entry name" value="Arabinanase/levansucrase/invertase"/>
    <property type="match status" value="1"/>
</dbReference>
<feature type="active site" description="Proton acceptor" evidence="4">
    <location>
        <position position="14"/>
    </location>
</feature>
<evidence type="ECO:0000256" key="5">
    <source>
        <dbReference type="PIRSR" id="PIRSR606710-2"/>
    </source>
</evidence>
<sequence length="522" mass="57983">MNYTNPVLPGFHPDPSICRVQDDYFLVTSSFEYFPSIPLFHSRNLIDWEQIGYCVTKSEWLPLMCGVPNSSGIYAPTTRFHNGRYYVITTNVSTKETGEPGFGNFIITAEDPYGEWSKPVWLDSPGIDPSLFFDEFGAVYCCGSCNGIFLYQIDVKTGARLSELKYIWQGTGGTCPEGPHIYRRGGWYYLMIAEGGTEYGHMVTMARSRSVWGPYEACPHNPVLSNRSTGRPIMATGHADLVEDGRGNWWAVCLGNRPICYPPKHNLGRETNLVPVLWQEDGWPQMGNNGVVEQTVETEQLPEAAGWQNSAFNQMPKPDEDFAFQEDFRASSLNVRWNYLYGPDEQAVHFGDETGLRLKGKAASLSDAAPCTFLGCRQEHHVCTVRVRLSFQPKCGGEEAGLAIYLNREHHYEAALTRQNGENLLILRRTIGSLWRVEQAVPCNAAGVTLEIAASKETYAFSYSVDGEHFTPLGGGEACYLTTEVGGGFTGCCFALYASGNGAVCENPAYFTDFHYTAKGVQ</sequence>